<sequence>MRHVLVIGGTGMLYETSLWLSEQAECVSVIGRTKYKMDKLTCESSNINPIIVDYKNEKQLDKQVKKAVKEKGTIDVVVAWIHRVPRKDPLSVIINLMMEDDTGKWDLFHVVGSRSNLSDIKERINTPNQCIYHQVQLGFKLDEEGSRWLTHSEISNGVIEAITLKQYEYIVGTLEPWDKRP</sequence>
<accession>A0ABN0ZL54</accession>
<comment type="caution">
    <text evidence="1">The sequence shown here is derived from an EMBL/GenBank/DDBJ whole genome shotgun (WGS) entry which is preliminary data.</text>
</comment>
<dbReference type="SUPFAM" id="SSF51735">
    <property type="entry name" value="NAD(P)-binding Rossmann-fold domains"/>
    <property type="match status" value="1"/>
</dbReference>
<evidence type="ECO:0000313" key="1">
    <source>
        <dbReference type="EMBL" id="GAA0451603.1"/>
    </source>
</evidence>
<gene>
    <name evidence="1" type="ORF">GCM10008935_02690</name>
</gene>
<dbReference type="NCBIfam" id="NF006168">
    <property type="entry name" value="PRK08309.1"/>
    <property type="match status" value="1"/>
</dbReference>
<dbReference type="InterPro" id="IPR036291">
    <property type="entry name" value="NAD(P)-bd_dom_sf"/>
</dbReference>
<dbReference type="RefSeq" id="WP_343781274.1">
    <property type="nucleotide sequence ID" value="NZ_BAAACZ010000003.1"/>
</dbReference>
<dbReference type="Gene3D" id="3.40.50.720">
    <property type="entry name" value="NAD(P)-binding Rossmann-like Domain"/>
    <property type="match status" value="1"/>
</dbReference>
<name>A0ABN0ZL54_9BACI</name>
<evidence type="ECO:0000313" key="2">
    <source>
        <dbReference type="Proteomes" id="UP001500740"/>
    </source>
</evidence>
<keyword evidence="2" id="KW-1185">Reference proteome</keyword>
<protein>
    <submittedName>
        <fullName evidence="1">Short-chain dehydrogenase</fullName>
    </submittedName>
</protein>
<dbReference type="EMBL" id="BAAACZ010000003">
    <property type="protein sequence ID" value="GAA0451603.1"/>
    <property type="molecule type" value="Genomic_DNA"/>
</dbReference>
<dbReference type="Proteomes" id="UP001500740">
    <property type="component" value="Unassembled WGS sequence"/>
</dbReference>
<proteinExistence type="predicted"/>
<reference evidence="1 2" key="1">
    <citation type="journal article" date="2019" name="Int. J. Syst. Evol. Microbiol.">
        <title>The Global Catalogue of Microorganisms (GCM) 10K type strain sequencing project: providing services to taxonomists for standard genome sequencing and annotation.</title>
        <authorList>
            <consortium name="The Broad Institute Genomics Platform"/>
            <consortium name="The Broad Institute Genome Sequencing Center for Infectious Disease"/>
            <person name="Wu L."/>
            <person name="Ma J."/>
        </authorList>
    </citation>
    <scope>NUCLEOTIDE SEQUENCE [LARGE SCALE GENOMIC DNA]</scope>
    <source>
        <strain evidence="1 2">JCM 14193</strain>
    </source>
</reference>
<organism evidence="1 2">
    <name type="scientific">Alkalibacillus silvisoli</name>
    <dbReference type="NCBI Taxonomy" id="392823"/>
    <lineage>
        <taxon>Bacteria</taxon>
        <taxon>Bacillati</taxon>
        <taxon>Bacillota</taxon>
        <taxon>Bacilli</taxon>
        <taxon>Bacillales</taxon>
        <taxon>Bacillaceae</taxon>
        <taxon>Alkalibacillus</taxon>
    </lineage>
</organism>